<feature type="non-terminal residue" evidence="1">
    <location>
        <position position="1"/>
    </location>
</feature>
<dbReference type="EMBL" id="GAMC01004965">
    <property type="protein sequence ID" value="JAC01591.1"/>
    <property type="molecule type" value="mRNA"/>
</dbReference>
<name>W8BJV0_CERCA</name>
<proteinExistence type="evidence at transcript level"/>
<sequence>PRSLYSISVPELQKLKMLFGSLMTSCRSRSNGDNKTLISPLFSAYSGHRIGNELMRVSKLSPAPRLRNKRATLLSIEEWTNSLYILPKFHTSIHMQRTSASHL</sequence>
<accession>W8BJV0</accession>
<reference evidence="1" key="2">
    <citation type="journal article" date="2014" name="BMC Genomics">
        <title>A genomic perspective to assessing quality of mass-reared SIT flies used in Mediterranean fruit fly (Ceratitis capitata) eradication in California.</title>
        <authorList>
            <person name="Calla B."/>
            <person name="Hall B."/>
            <person name="Hou S."/>
            <person name="Geib S.M."/>
        </authorList>
    </citation>
    <scope>NUCLEOTIDE SEQUENCE</scope>
</reference>
<organism evidence="1">
    <name type="scientific">Ceratitis capitata</name>
    <name type="common">Mediterranean fruit fly</name>
    <name type="synonym">Tephritis capitata</name>
    <dbReference type="NCBI Taxonomy" id="7213"/>
    <lineage>
        <taxon>Eukaryota</taxon>
        <taxon>Metazoa</taxon>
        <taxon>Ecdysozoa</taxon>
        <taxon>Arthropoda</taxon>
        <taxon>Hexapoda</taxon>
        <taxon>Insecta</taxon>
        <taxon>Pterygota</taxon>
        <taxon>Neoptera</taxon>
        <taxon>Endopterygota</taxon>
        <taxon>Diptera</taxon>
        <taxon>Brachycera</taxon>
        <taxon>Muscomorpha</taxon>
        <taxon>Tephritoidea</taxon>
        <taxon>Tephritidae</taxon>
        <taxon>Ceratitis</taxon>
        <taxon>Ceratitis</taxon>
    </lineage>
</organism>
<protein>
    <submittedName>
        <fullName evidence="1">Uncharacterized protein</fullName>
    </submittedName>
</protein>
<dbReference type="AlphaFoldDB" id="W8BJV0"/>
<evidence type="ECO:0000313" key="1">
    <source>
        <dbReference type="EMBL" id="JAC01591.1"/>
    </source>
</evidence>
<reference evidence="1" key="1">
    <citation type="submission" date="2013-07" db="EMBL/GenBank/DDBJ databases">
        <authorList>
            <person name="Geib S."/>
        </authorList>
    </citation>
    <scope>NUCLEOTIDE SEQUENCE</scope>
</reference>